<feature type="transmembrane region" description="Helical" evidence="1">
    <location>
        <begin position="112"/>
        <end position="132"/>
    </location>
</feature>
<sequence length="137" mass="14603">MVSSSCSGLRGSAGLADAAGVPDADDAVYWSMTDATRSVRLGRDDFLAARLAGSLASDDWLEFSCDLASDHLLSALLPPSLRNASILFATSYSKCSSTLAMSWSLRFCTTSFTSPIFLLTLGCLSTLALMLIEDIFR</sequence>
<organism evidence="2 3">
    <name type="scientific">Brachionus plicatilis</name>
    <name type="common">Marine rotifer</name>
    <name type="synonym">Brachionus muelleri</name>
    <dbReference type="NCBI Taxonomy" id="10195"/>
    <lineage>
        <taxon>Eukaryota</taxon>
        <taxon>Metazoa</taxon>
        <taxon>Spiralia</taxon>
        <taxon>Gnathifera</taxon>
        <taxon>Rotifera</taxon>
        <taxon>Eurotatoria</taxon>
        <taxon>Monogononta</taxon>
        <taxon>Pseudotrocha</taxon>
        <taxon>Ploima</taxon>
        <taxon>Brachionidae</taxon>
        <taxon>Brachionus</taxon>
    </lineage>
</organism>
<keyword evidence="1" id="KW-1133">Transmembrane helix</keyword>
<dbReference type="Proteomes" id="UP000276133">
    <property type="component" value="Unassembled WGS sequence"/>
</dbReference>
<dbReference type="EMBL" id="REGN01000930">
    <property type="protein sequence ID" value="RNA38031.1"/>
    <property type="molecule type" value="Genomic_DNA"/>
</dbReference>
<accession>A0A3M7SQ94</accession>
<reference evidence="2 3" key="1">
    <citation type="journal article" date="2018" name="Sci. Rep.">
        <title>Genomic signatures of local adaptation to the degree of environmental predictability in rotifers.</title>
        <authorList>
            <person name="Franch-Gras L."/>
            <person name="Hahn C."/>
            <person name="Garcia-Roger E.M."/>
            <person name="Carmona M.J."/>
            <person name="Serra M."/>
            <person name="Gomez A."/>
        </authorList>
    </citation>
    <scope>NUCLEOTIDE SEQUENCE [LARGE SCALE GENOMIC DNA]</scope>
    <source>
        <strain evidence="2">HYR1</strain>
    </source>
</reference>
<proteinExistence type="predicted"/>
<comment type="caution">
    <text evidence="2">The sequence shown here is derived from an EMBL/GenBank/DDBJ whole genome shotgun (WGS) entry which is preliminary data.</text>
</comment>
<evidence type="ECO:0000256" key="1">
    <source>
        <dbReference type="SAM" id="Phobius"/>
    </source>
</evidence>
<evidence type="ECO:0000313" key="3">
    <source>
        <dbReference type="Proteomes" id="UP000276133"/>
    </source>
</evidence>
<protein>
    <submittedName>
        <fullName evidence="2">Uncharacterized protein</fullName>
    </submittedName>
</protein>
<keyword evidence="1" id="KW-0812">Transmembrane</keyword>
<name>A0A3M7SQ94_BRAPC</name>
<evidence type="ECO:0000313" key="2">
    <source>
        <dbReference type="EMBL" id="RNA38031.1"/>
    </source>
</evidence>
<dbReference type="AlphaFoldDB" id="A0A3M7SQ94"/>
<gene>
    <name evidence="2" type="ORF">BpHYR1_017040</name>
</gene>
<keyword evidence="3" id="KW-1185">Reference proteome</keyword>
<keyword evidence="1" id="KW-0472">Membrane</keyword>